<dbReference type="RefSeq" id="WP_116393312.1">
    <property type="nucleotide sequence ID" value="NZ_QUQO01000002.1"/>
</dbReference>
<evidence type="ECO:0000313" key="4">
    <source>
        <dbReference type="Proteomes" id="UP000264589"/>
    </source>
</evidence>
<dbReference type="OrthoDB" id="9133582at2"/>
<keyword evidence="1" id="KW-1133">Transmembrane helix</keyword>
<accession>A0A371R813</accession>
<keyword evidence="4" id="KW-1185">Reference proteome</keyword>
<dbReference type="InterPro" id="IPR018638">
    <property type="entry name" value="DUF2061_membrane"/>
</dbReference>
<sequence>MSVTALKPLTYGAMHFIVAIGVAYALTGSWAVALGIGMVEPLIQTFAYTLHEKLWAKAGAAPRPHYHHHAPMPHQSETA</sequence>
<gene>
    <name evidence="3" type="ORF">DX908_15060</name>
</gene>
<protein>
    <submittedName>
        <fullName evidence="3">DUF2061 domain-containing protein</fullName>
    </submittedName>
</protein>
<keyword evidence="1" id="KW-0812">Transmembrane</keyword>
<dbReference type="Pfam" id="PF09834">
    <property type="entry name" value="DUF2061"/>
    <property type="match status" value="1"/>
</dbReference>
<evidence type="ECO:0000259" key="2">
    <source>
        <dbReference type="Pfam" id="PF09834"/>
    </source>
</evidence>
<dbReference type="Proteomes" id="UP000264589">
    <property type="component" value="Unassembled WGS sequence"/>
</dbReference>
<evidence type="ECO:0000313" key="3">
    <source>
        <dbReference type="EMBL" id="RFB01596.1"/>
    </source>
</evidence>
<feature type="transmembrane region" description="Helical" evidence="1">
    <location>
        <begin position="12"/>
        <end position="36"/>
    </location>
</feature>
<evidence type="ECO:0000256" key="1">
    <source>
        <dbReference type="SAM" id="Phobius"/>
    </source>
</evidence>
<dbReference type="EMBL" id="QUQO01000002">
    <property type="protein sequence ID" value="RFB01596.1"/>
    <property type="molecule type" value="Genomic_DNA"/>
</dbReference>
<reference evidence="3 4" key="1">
    <citation type="submission" date="2018-08" db="EMBL/GenBank/DDBJ databases">
        <title>Parvularcula sp. SM1705, isolated from surface water of the South Sea China.</title>
        <authorList>
            <person name="Sun L."/>
        </authorList>
    </citation>
    <scope>NUCLEOTIDE SEQUENCE [LARGE SCALE GENOMIC DNA]</scope>
    <source>
        <strain evidence="3 4">SM1705</strain>
    </source>
</reference>
<keyword evidence="1" id="KW-0472">Membrane</keyword>
<name>A0A371R813_9PROT</name>
<proteinExistence type="predicted"/>
<feature type="domain" description="DUF2061" evidence="2">
    <location>
        <begin position="6"/>
        <end position="56"/>
    </location>
</feature>
<comment type="caution">
    <text evidence="3">The sequence shown here is derived from an EMBL/GenBank/DDBJ whole genome shotgun (WGS) entry which is preliminary data.</text>
</comment>
<organism evidence="3 4">
    <name type="scientific">Parvularcula marina</name>
    <dbReference type="NCBI Taxonomy" id="2292771"/>
    <lineage>
        <taxon>Bacteria</taxon>
        <taxon>Pseudomonadati</taxon>
        <taxon>Pseudomonadota</taxon>
        <taxon>Alphaproteobacteria</taxon>
        <taxon>Parvularculales</taxon>
        <taxon>Parvularculaceae</taxon>
        <taxon>Parvularcula</taxon>
    </lineage>
</organism>
<dbReference type="AlphaFoldDB" id="A0A371R813"/>
<dbReference type="InParanoid" id="A0A371R813"/>